<sequence>MERSRAWEVMDTDCLSNIFRRLDVDDRVLAIPFVCKSWYHASIDPLCWLLLDLRPLDFMPRSPFALRFTKEYSLQPFAFTFSGFLKLVVHRSQGLASHLMFPLVFGPSLDDLVFSSKKCSSLKTLVLPRLEQEAENQLPELIKHWKDLEELEMESKPSSFLELVAQISVHCDKFSGLKMFGHIRMEDSWALVNSLPKLKCLNLSKSCMSKEELMVMIEGLREMESLIVNECIGFQVDDEVKRRSLSIQNFEYEGCELRVDDAFDTHEFDCLHVFGLWG</sequence>
<evidence type="ECO:0000259" key="1">
    <source>
        <dbReference type="Pfam" id="PF00646"/>
    </source>
</evidence>
<accession>A0A9D5HL95</accession>
<dbReference type="InterPro" id="IPR001810">
    <property type="entry name" value="F-box_dom"/>
</dbReference>
<keyword evidence="3" id="KW-1185">Reference proteome</keyword>
<dbReference type="InterPro" id="IPR032675">
    <property type="entry name" value="LRR_dom_sf"/>
</dbReference>
<organism evidence="2 3">
    <name type="scientific">Dioscorea zingiberensis</name>
    <dbReference type="NCBI Taxonomy" id="325984"/>
    <lineage>
        <taxon>Eukaryota</taxon>
        <taxon>Viridiplantae</taxon>
        <taxon>Streptophyta</taxon>
        <taxon>Embryophyta</taxon>
        <taxon>Tracheophyta</taxon>
        <taxon>Spermatophyta</taxon>
        <taxon>Magnoliopsida</taxon>
        <taxon>Liliopsida</taxon>
        <taxon>Dioscoreales</taxon>
        <taxon>Dioscoreaceae</taxon>
        <taxon>Dioscorea</taxon>
    </lineage>
</organism>
<feature type="domain" description="F-box" evidence="1">
    <location>
        <begin position="10"/>
        <end position="48"/>
    </location>
</feature>
<dbReference type="PANTHER" id="PTHR38926:SF5">
    <property type="entry name" value="F-BOX AND LEUCINE-RICH REPEAT PROTEIN 6"/>
    <property type="match status" value="1"/>
</dbReference>
<comment type="caution">
    <text evidence="2">The sequence shown here is derived from an EMBL/GenBank/DDBJ whole genome shotgun (WGS) entry which is preliminary data.</text>
</comment>
<dbReference type="PANTHER" id="PTHR38926">
    <property type="entry name" value="F-BOX DOMAIN CONTAINING PROTEIN, EXPRESSED"/>
    <property type="match status" value="1"/>
</dbReference>
<dbReference type="SUPFAM" id="SSF52047">
    <property type="entry name" value="RNI-like"/>
    <property type="match status" value="1"/>
</dbReference>
<dbReference type="Gene3D" id="1.20.1280.50">
    <property type="match status" value="1"/>
</dbReference>
<dbReference type="OrthoDB" id="1929062at2759"/>
<dbReference type="Pfam" id="PF00646">
    <property type="entry name" value="F-box"/>
    <property type="match status" value="1"/>
</dbReference>
<name>A0A9D5HL95_9LILI</name>
<dbReference type="Gene3D" id="3.80.10.10">
    <property type="entry name" value="Ribonuclease Inhibitor"/>
    <property type="match status" value="1"/>
</dbReference>
<gene>
    <name evidence="2" type="ORF">J5N97_008701</name>
</gene>
<dbReference type="EMBL" id="JAGGNH010000002">
    <property type="protein sequence ID" value="KAJ0980446.1"/>
    <property type="molecule type" value="Genomic_DNA"/>
</dbReference>
<evidence type="ECO:0000313" key="3">
    <source>
        <dbReference type="Proteomes" id="UP001085076"/>
    </source>
</evidence>
<dbReference type="Proteomes" id="UP001085076">
    <property type="component" value="Miscellaneous, Linkage group lg02"/>
</dbReference>
<reference evidence="2" key="2">
    <citation type="journal article" date="2022" name="Hortic Res">
        <title>The genome of Dioscorea zingiberensis sheds light on the biosynthesis, origin and evolution of the medicinally important diosgenin saponins.</title>
        <authorList>
            <person name="Li Y."/>
            <person name="Tan C."/>
            <person name="Li Z."/>
            <person name="Guo J."/>
            <person name="Li S."/>
            <person name="Chen X."/>
            <person name="Wang C."/>
            <person name="Dai X."/>
            <person name="Yang H."/>
            <person name="Song W."/>
            <person name="Hou L."/>
            <person name="Xu J."/>
            <person name="Tong Z."/>
            <person name="Xu A."/>
            <person name="Yuan X."/>
            <person name="Wang W."/>
            <person name="Yang Q."/>
            <person name="Chen L."/>
            <person name="Sun Z."/>
            <person name="Wang K."/>
            <person name="Pan B."/>
            <person name="Chen J."/>
            <person name="Bao Y."/>
            <person name="Liu F."/>
            <person name="Qi X."/>
            <person name="Gang D.R."/>
            <person name="Wen J."/>
            <person name="Li J."/>
        </authorList>
    </citation>
    <scope>NUCLEOTIDE SEQUENCE</scope>
    <source>
        <strain evidence="2">Dzin_1.0</strain>
    </source>
</reference>
<dbReference type="SUPFAM" id="SSF81383">
    <property type="entry name" value="F-box domain"/>
    <property type="match status" value="1"/>
</dbReference>
<reference evidence="2" key="1">
    <citation type="submission" date="2021-03" db="EMBL/GenBank/DDBJ databases">
        <authorList>
            <person name="Li Z."/>
            <person name="Yang C."/>
        </authorList>
    </citation>
    <scope>NUCLEOTIDE SEQUENCE</scope>
    <source>
        <strain evidence="2">Dzin_1.0</strain>
        <tissue evidence="2">Leaf</tissue>
    </source>
</reference>
<dbReference type="AlphaFoldDB" id="A0A9D5HL95"/>
<protein>
    <recommendedName>
        <fullName evidence="1">F-box domain-containing protein</fullName>
    </recommendedName>
</protein>
<dbReference type="InterPro" id="IPR036047">
    <property type="entry name" value="F-box-like_dom_sf"/>
</dbReference>
<evidence type="ECO:0000313" key="2">
    <source>
        <dbReference type="EMBL" id="KAJ0980446.1"/>
    </source>
</evidence>
<proteinExistence type="predicted"/>